<sequence length="501" mass="53587">MAEVFTARERLSTGHPVVSLLTSAARLRPHGWAVRDGLREWTYPELVAHVAQQAEVLADAGVFAGAYVSVTAVHDLRYLKAYFALLSLGANVLPQDPLAGEVECAREDERCAVDFHLDPSSGLLQALRAQPDRGGAPAVCEAERAVDGRPMRLRGHLLLPTSGTGGLPKRAVHRPSRLVANAAAHGASVGLTSADTTLLLLCPAFGYCHTSQILAHVLATGRLVFGPRPAMPSDVLRVMHEAEVTNTTVVPHQLNRTMVNLLGRARSLRQISLGGSPFGAQAMADVRARLPGVEVMQTWGMTECGPRLTTWRPARDPDADGCVGRPIAGVEVFAAPLGQSPDLTRRACAAEERPGAQDQELWVRTPYAMLGYLGDAASDVLSEGDLIRTGDVGSVDADGSVYVQGRIKNLIDVGGKKVAAEELELFLRELPGVAQVKVIGRPSDLRGEEPVAEIVLADGAIVDATEILQAVHAQFAAHKHLREVRFVTSIESTPNGKVLRR</sequence>
<dbReference type="EMBL" id="JAGSOG010000002">
    <property type="protein sequence ID" value="MBR7831777.1"/>
    <property type="molecule type" value="Genomic_DNA"/>
</dbReference>
<name>A0A941IN95_9ACTN</name>
<feature type="domain" description="AMP-binding enzyme C-terminal" evidence="2">
    <location>
        <begin position="422"/>
        <end position="497"/>
    </location>
</feature>
<protein>
    <submittedName>
        <fullName evidence="3">Acyl--CoA ligase</fullName>
    </submittedName>
</protein>
<organism evidence="3 4">
    <name type="scientific">Actinospica durhamensis</name>
    <dbReference type="NCBI Taxonomy" id="1508375"/>
    <lineage>
        <taxon>Bacteria</taxon>
        <taxon>Bacillati</taxon>
        <taxon>Actinomycetota</taxon>
        <taxon>Actinomycetes</taxon>
        <taxon>Catenulisporales</taxon>
        <taxon>Actinospicaceae</taxon>
        <taxon>Actinospica</taxon>
    </lineage>
</organism>
<evidence type="ECO:0000313" key="4">
    <source>
        <dbReference type="Proteomes" id="UP000675781"/>
    </source>
</evidence>
<dbReference type="InterPro" id="IPR025110">
    <property type="entry name" value="AMP-bd_C"/>
</dbReference>
<dbReference type="InterPro" id="IPR045851">
    <property type="entry name" value="AMP-bd_C_sf"/>
</dbReference>
<reference evidence="3" key="1">
    <citation type="submission" date="2021-04" db="EMBL/GenBank/DDBJ databases">
        <title>Genome based classification of Actinospica acidithermotolerans sp. nov., an actinobacterium isolated from an Indonesian hot spring.</title>
        <authorList>
            <person name="Kusuma A.B."/>
            <person name="Putra K.E."/>
            <person name="Nafisah S."/>
            <person name="Loh J."/>
            <person name="Nouioui I."/>
            <person name="Goodfellow M."/>
        </authorList>
    </citation>
    <scope>NUCLEOTIDE SEQUENCE</scope>
    <source>
        <strain evidence="3">CSCA 57</strain>
    </source>
</reference>
<dbReference type="PANTHER" id="PTHR43767">
    <property type="entry name" value="LONG-CHAIN-FATTY-ACID--COA LIGASE"/>
    <property type="match status" value="1"/>
</dbReference>
<dbReference type="RefSeq" id="WP_212526310.1">
    <property type="nucleotide sequence ID" value="NZ_JAGSOG010000002.1"/>
</dbReference>
<dbReference type="AlphaFoldDB" id="A0A941IN95"/>
<dbReference type="GO" id="GO:0016878">
    <property type="term" value="F:acid-thiol ligase activity"/>
    <property type="evidence" value="ECO:0007669"/>
    <property type="project" value="UniProtKB-ARBA"/>
</dbReference>
<dbReference type="Proteomes" id="UP000675781">
    <property type="component" value="Unassembled WGS sequence"/>
</dbReference>
<keyword evidence="4" id="KW-1185">Reference proteome</keyword>
<accession>A0A941IN95</accession>
<feature type="domain" description="AMP-dependent synthetase/ligase" evidence="1">
    <location>
        <begin position="24"/>
        <end position="373"/>
    </location>
</feature>
<comment type="caution">
    <text evidence="3">The sequence shown here is derived from an EMBL/GenBank/DDBJ whole genome shotgun (WGS) entry which is preliminary data.</text>
</comment>
<evidence type="ECO:0000313" key="3">
    <source>
        <dbReference type="EMBL" id="MBR7831777.1"/>
    </source>
</evidence>
<dbReference type="InterPro" id="IPR050237">
    <property type="entry name" value="ATP-dep_AMP-bd_enzyme"/>
</dbReference>
<evidence type="ECO:0000259" key="1">
    <source>
        <dbReference type="Pfam" id="PF00501"/>
    </source>
</evidence>
<dbReference type="InterPro" id="IPR042099">
    <property type="entry name" value="ANL_N_sf"/>
</dbReference>
<dbReference type="PANTHER" id="PTHR43767:SF1">
    <property type="entry name" value="NONRIBOSOMAL PEPTIDE SYNTHASE PES1 (EUROFUNG)-RELATED"/>
    <property type="match status" value="1"/>
</dbReference>
<dbReference type="SUPFAM" id="SSF56801">
    <property type="entry name" value="Acetyl-CoA synthetase-like"/>
    <property type="match status" value="1"/>
</dbReference>
<proteinExistence type="predicted"/>
<dbReference type="Pfam" id="PF00501">
    <property type="entry name" value="AMP-binding"/>
    <property type="match status" value="1"/>
</dbReference>
<keyword evidence="3" id="KW-0436">Ligase</keyword>
<dbReference type="CDD" id="cd04433">
    <property type="entry name" value="AFD_class_I"/>
    <property type="match status" value="1"/>
</dbReference>
<gene>
    <name evidence="3" type="ORF">KDL01_00810</name>
</gene>
<dbReference type="Gene3D" id="3.40.50.12780">
    <property type="entry name" value="N-terminal domain of ligase-like"/>
    <property type="match status" value="1"/>
</dbReference>
<dbReference type="InterPro" id="IPR000873">
    <property type="entry name" value="AMP-dep_synth/lig_dom"/>
</dbReference>
<dbReference type="Gene3D" id="3.30.300.30">
    <property type="match status" value="1"/>
</dbReference>
<dbReference type="Pfam" id="PF13193">
    <property type="entry name" value="AMP-binding_C"/>
    <property type="match status" value="1"/>
</dbReference>
<evidence type="ECO:0000259" key="2">
    <source>
        <dbReference type="Pfam" id="PF13193"/>
    </source>
</evidence>